<accession>A0A0C9YGT2</accession>
<dbReference type="Pfam" id="PF08030">
    <property type="entry name" value="NAD_binding_6"/>
    <property type="match status" value="1"/>
</dbReference>
<dbReference type="CDD" id="cd06186">
    <property type="entry name" value="NOX_Duox_like_FAD_NADP"/>
    <property type="match status" value="1"/>
</dbReference>
<dbReference type="InterPro" id="IPR013121">
    <property type="entry name" value="Fe_red_NAD-bd_6"/>
</dbReference>
<dbReference type="Proteomes" id="UP000054018">
    <property type="component" value="Unassembled WGS sequence"/>
</dbReference>
<dbReference type="InterPro" id="IPR013130">
    <property type="entry name" value="Fe3_Rdtase_TM_dom"/>
</dbReference>
<dbReference type="OrthoDB" id="3944240at2759"/>
<protein>
    <recommendedName>
        <fullName evidence="3">ferric-chelate reductase (NADPH)</fullName>
        <ecNumber evidence="3">1.16.1.9</ecNumber>
    </recommendedName>
</protein>
<keyword evidence="10" id="KW-0406">Ion transport</keyword>
<keyword evidence="17" id="KW-1185">Reference proteome</keyword>
<feature type="transmembrane region" description="Helical" evidence="14">
    <location>
        <begin position="142"/>
        <end position="166"/>
    </location>
</feature>
<evidence type="ECO:0000256" key="7">
    <source>
        <dbReference type="ARBA" id="ARBA00022982"/>
    </source>
</evidence>
<dbReference type="HOGENOM" id="CLU_017408_2_0_1"/>
<comment type="similarity">
    <text evidence="2">Belongs to the ferric reductase (FRE) family.</text>
</comment>
<keyword evidence="4" id="KW-0813">Transport</keyword>
<dbReference type="PANTHER" id="PTHR32361:SF9">
    <property type="entry name" value="FERRIC REDUCTASE TRANSMEMBRANE COMPONENT 3-RELATED"/>
    <property type="match status" value="1"/>
</dbReference>
<feature type="transmembrane region" description="Helical" evidence="14">
    <location>
        <begin position="108"/>
        <end position="130"/>
    </location>
</feature>
<dbReference type="STRING" id="765257.A0A0C9YGT2"/>
<evidence type="ECO:0000256" key="2">
    <source>
        <dbReference type="ARBA" id="ARBA00006278"/>
    </source>
</evidence>
<evidence type="ECO:0000313" key="17">
    <source>
        <dbReference type="Proteomes" id="UP000054018"/>
    </source>
</evidence>
<dbReference type="InterPro" id="IPR017938">
    <property type="entry name" value="Riboflavin_synthase-like_b-brl"/>
</dbReference>
<dbReference type="PROSITE" id="PS51384">
    <property type="entry name" value="FAD_FR"/>
    <property type="match status" value="1"/>
</dbReference>
<evidence type="ECO:0000256" key="5">
    <source>
        <dbReference type="ARBA" id="ARBA00022475"/>
    </source>
</evidence>
<evidence type="ECO:0000256" key="8">
    <source>
        <dbReference type="ARBA" id="ARBA00022989"/>
    </source>
</evidence>
<feature type="transmembrane region" description="Helical" evidence="14">
    <location>
        <begin position="243"/>
        <end position="263"/>
    </location>
</feature>
<dbReference type="EC" id="1.16.1.9" evidence="3"/>
<dbReference type="AlphaFoldDB" id="A0A0C9YGT2"/>
<keyword evidence="5" id="KW-1003">Cell membrane</keyword>
<gene>
    <name evidence="16" type="ORF">PISMIDRAFT_16235</name>
</gene>
<comment type="subcellular location">
    <subcellularLocation>
        <location evidence="1">Cell membrane</location>
        <topology evidence="1">Multi-pass membrane protein</topology>
    </subcellularLocation>
</comment>
<dbReference type="Pfam" id="PF08022">
    <property type="entry name" value="FAD_binding_8"/>
    <property type="match status" value="1"/>
</dbReference>
<reference evidence="17" key="2">
    <citation type="submission" date="2015-01" db="EMBL/GenBank/DDBJ databases">
        <title>Evolutionary Origins and Diversification of the Mycorrhizal Mutualists.</title>
        <authorList>
            <consortium name="DOE Joint Genome Institute"/>
            <consortium name="Mycorrhizal Genomics Consortium"/>
            <person name="Kohler A."/>
            <person name="Kuo A."/>
            <person name="Nagy L.G."/>
            <person name="Floudas D."/>
            <person name="Copeland A."/>
            <person name="Barry K.W."/>
            <person name="Cichocki N."/>
            <person name="Veneault-Fourrey C."/>
            <person name="LaButti K."/>
            <person name="Lindquist E.A."/>
            <person name="Lipzen A."/>
            <person name="Lundell T."/>
            <person name="Morin E."/>
            <person name="Murat C."/>
            <person name="Riley R."/>
            <person name="Ohm R."/>
            <person name="Sun H."/>
            <person name="Tunlid A."/>
            <person name="Henrissat B."/>
            <person name="Grigoriev I.V."/>
            <person name="Hibbett D.S."/>
            <person name="Martin F."/>
        </authorList>
    </citation>
    <scope>NUCLEOTIDE SEQUENCE [LARGE SCALE GENOMIC DNA]</scope>
    <source>
        <strain evidence="17">441</strain>
    </source>
</reference>
<dbReference type="SUPFAM" id="SSF52343">
    <property type="entry name" value="Ferredoxin reductase-like, C-terminal NADP-linked domain"/>
    <property type="match status" value="1"/>
</dbReference>
<reference evidence="16 17" key="1">
    <citation type="submission" date="2014-04" db="EMBL/GenBank/DDBJ databases">
        <authorList>
            <consortium name="DOE Joint Genome Institute"/>
            <person name="Kuo A."/>
            <person name="Kohler A."/>
            <person name="Costa M.D."/>
            <person name="Nagy L.G."/>
            <person name="Floudas D."/>
            <person name="Copeland A."/>
            <person name="Barry K.W."/>
            <person name="Cichocki N."/>
            <person name="Veneault-Fourrey C."/>
            <person name="LaButti K."/>
            <person name="Lindquist E.A."/>
            <person name="Lipzen A."/>
            <person name="Lundell T."/>
            <person name="Morin E."/>
            <person name="Murat C."/>
            <person name="Sun H."/>
            <person name="Tunlid A."/>
            <person name="Henrissat B."/>
            <person name="Grigoriev I.V."/>
            <person name="Hibbett D.S."/>
            <person name="Martin F."/>
            <person name="Nordberg H.P."/>
            <person name="Cantor M.N."/>
            <person name="Hua S.X."/>
        </authorList>
    </citation>
    <scope>NUCLEOTIDE SEQUENCE [LARGE SCALE GENOMIC DNA]</scope>
    <source>
        <strain evidence="16 17">441</strain>
    </source>
</reference>
<dbReference type="GO" id="GO:0052851">
    <property type="term" value="F:ferric-chelate reductase (NADPH) activity"/>
    <property type="evidence" value="ECO:0007669"/>
    <property type="project" value="UniProtKB-EC"/>
</dbReference>
<keyword evidence="12" id="KW-0325">Glycoprotein</keyword>
<evidence type="ECO:0000256" key="12">
    <source>
        <dbReference type="ARBA" id="ARBA00023180"/>
    </source>
</evidence>
<evidence type="ECO:0000256" key="10">
    <source>
        <dbReference type="ARBA" id="ARBA00023065"/>
    </source>
</evidence>
<keyword evidence="11 14" id="KW-0472">Membrane</keyword>
<dbReference type="PANTHER" id="PTHR32361">
    <property type="entry name" value="FERRIC/CUPRIC REDUCTASE TRANSMEMBRANE COMPONENT"/>
    <property type="match status" value="1"/>
</dbReference>
<dbReference type="GO" id="GO:0006879">
    <property type="term" value="P:intracellular iron ion homeostasis"/>
    <property type="evidence" value="ECO:0007669"/>
    <property type="project" value="TreeGrafter"/>
</dbReference>
<keyword evidence="8 14" id="KW-1133">Transmembrane helix</keyword>
<dbReference type="SUPFAM" id="SSF63380">
    <property type="entry name" value="Riboflavin synthase domain-like"/>
    <property type="match status" value="1"/>
</dbReference>
<comment type="catalytic activity">
    <reaction evidence="13">
        <text>2 a Fe(II)-siderophore + NADP(+) + H(+) = 2 a Fe(III)-siderophore + NADPH</text>
        <dbReference type="Rhea" id="RHEA:28795"/>
        <dbReference type="Rhea" id="RHEA-COMP:11342"/>
        <dbReference type="Rhea" id="RHEA-COMP:11344"/>
        <dbReference type="ChEBI" id="CHEBI:15378"/>
        <dbReference type="ChEBI" id="CHEBI:29033"/>
        <dbReference type="ChEBI" id="CHEBI:29034"/>
        <dbReference type="ChEBI" id="CHEBI:57783"/>
        <dbReference type="ChEBI" id="CHEBI:58349"/>
        <dbReference type="EC" id="1.16.1.9"/>
    </reaction>
</comment>
<dbReference type="SFLD" id="SFLDS00052">
    <property type="entry name" value="Ferric_Reductase_Domain"/>
    <property type="match status" value="1"/>
</dbReference>
<dbReference type="InterPro" id="IPR017927">
    <property type="entry name" value="FAD-bd_FR_type"/>
</dbReference>
<dbReference type="InterPro" id="IPR051410">
    <property type="entry name" value="Ferric/Cupric_Reductase"/>
</dbReference>
<evidence type="ECO:0000256" key="9">
    <source>
        <dbReference type="ARBA" id="ARBA00023002"/>
    </source>
</evidence>
<keyword evidence="7" id="KW-0249">Electron transport</keyword>
<evidence type="ECO:0000256" key="13">
    <source>
        <dbReference type="ARBA" id="ARBA00048483"/>
    </source>
</evidence>
<evidence type="ECO:0000256" key="11">
    <source>
        <dbReference type="ARBA" id="ARBA00023136"/>
    </source>
</evidence>
<dbReference type="InterPro" id="IPR013112">
    <property type="entry name" value="FAD-bd_8"/>
</dbReference>
<evidence type="ECO:0000256" key="1">
    <source>
        <dbReference type="ARBA" id="ARBA00004651"/>
    </source>
</evidence>
<keyword evidence="6 14" id="KW-0812">Transmembrane</keyword>
<feature type="transmembrane region" description="Helical" evidence="14">
    <location>
        <begin position="269"/>
        <end position="286"/>
    </location>
</feature>
<name>A0A0C9YGT2_9AGAM</name>
<dbReference type="Gene3D" id="3.40.50.80">
    <property type="entry name" value="Nucleotide-binding domain of ferredoxin-NADP reductase (FNR) module"/>
    <property type="match status" value="1"/>
</dbReference>
<dbReference type="GO" id="GO:0005886">
    <property type="term" value="C:plasma membrane"/>
    <property type="evidence" value="ECO:0007669"/>
    <property type="project" value="UniProtKB-SubCell"/>
</dbReference>
<organism evidence="16 17">
    <name type="scientific">Pisolithus microcarpus 441</name>
    <dbReference type="NCBI Taxonomy" id="765257"/>
    <lineage>
        <taxon>Eukaryota</taxon>
        <taxon>Fungi</taxon>
        <taxon>Dikarya</taxon>
        <taxon>Basidiomycota</taxon>
        <taxon>Agaricomycotina</taxon>
        <taxon>Agaricomycetes</taxon>
        <taxon>Agaricomycetidae</taxon>
        <taxon>Boletales</taxon>
        <taxon>Sclerodermatineae</taxon>
        <taxon>Pisolithaceae</taxon>
        <taxon>Pisolithus</taxon>
    </lineage>
</organism>
<dbReference type="GO" id="GO:0015677">
    <property type="term" value="P:copper ion import"/>
    <property type="evidence" value="ECO:0007669"/>
    <property type="project" value="TreeGrafter"/>
</dbReference>
<dbReference type="InterPro" id="IPR039261">
    <property type="entry name" value="FNR_nucleotide-bd"/>
</dbReference>
<proteinExistence type="inferred from homology"/>
<evidence type="ECO:0000256" key="3">
    <source>
        <dbReference type="ARBA" id="ARBA00012668"/>
    </source>
</evidence>
<dbReference type="Pfam" id="PF01794">
    <property type="entry name" value="Ferric_reduct"/>
    <property type="match status" value="1"/>
</dbReference>
<feature type="domain" description="FAD-binding FR-type" evidence="15">
    <location>
        <begin position="283"/>
        <end position="409"/>
    </location>
</feature>
<dbReference type="SFLD" id="SFLDG01168">
    <property type="entry name" value="Ferric_reductase_subgroup_(FRE"/>
    <property type="match status" value="1"/>
</dbReference>
<dbReference type="GO" id="GO:0006826">
    <property type="term" value="P:iron ion transport"/>
    <property type="evidence" value="ECO:0007669"/>
    <property type="project" value="UniProtKB-ARBA"/>
</dbReference>
<evidence type="ECO:0000313" key="16">
    <source>
        <dbReference type="EMBL" id="KIK15846.1"/>
    </source>
</evidence>
<evidence type="ECO:0000256" key="6">
    <source>
        <dbReference type="ARBA" id="ARBA00022692"/>
    </source>
</evidence>
<keyword evidence="9" id="KW-0560">Oxidoreductase</keyword>
<sequence>MAGLPPQVPTSLQVYNSYVIDPEWQIKFTTIWCTALGAAIVVSLPTLIRSLRNGRSLKGFFGVSESLHKGEYAVVAGGDKPPPLRPRRGAAAVLHSITSVRHWTLPYVGLNVLQTIIVLAYLAVVLLCIIKDAPLVSNPNRAGFLALAQFPIVFLFATKNSILSLLLGPGNGYEKLNYIHRMAGRLMFLGACIHGSLWIRNHLEYGLPIIGPQKETSGVATFSVLGTIVLTSLRPVRRLFYQAFYFVHVLTFVAFFVTVRYHTLYAEPWIFPALAFFGADAFLRFFRYRIKDAKLSAPDQLMTLVHVQDCDDGWLAGQHVQLRVFFSSRVFESHPFTILSAPSSKSCFNHSGMILAARVSGDWTSELNTYTRDKQDLSDPVAEKQSGDERSGVPVHVMIDGPYGGSSVDLGQYETVLLVAGGSGATFTLGLLDDIVYRCAKAGRPDGERTKRIEFVWCIKSFGHIAWFSQMLVDIGNLAAGSSLDIHFSIFVTCLCDPEAVPFIPNCNVKLERPSVYILLRDTVGLSRPPSLESQEAGEEKPLVEPHGGGGVAVCASGPESLVIEARNAVARLGVGDALKLGGVVVHVESFAL</sequence>
<evidence type="ECO:0000256" key="14">
    <source>
        <dbReference type="SAM" id="Phobius"/>
    </source>
</evidence>
<feature type="transmembrane region" description="Helical" evidence="14">
    <location>
        <begin position="29"/>
        <end position="48"/>
    </location>
</feature>
<dbReference type="EMBL" id="KN833875">
    <property type="protein sequence ID" value="KIK15846.1"/>
    <property type="molecule type" value="Genomic_DNA"/>
</dbReference>
<evidence type="ECO:0000259" key="15">
    <source>
        <dbReference type="PROSITE" id="PS51384"/>
    </source>
</evidence>
<evidence type="ECO:0000256" key="4">
    <source>
        <dbReference type="ARBA" id="ARBA00022448"/>
    </source>
</evidence>